<feature type="compositionally biased region" description="Basic and acidic residues" evidence="1">
    <location>
        <begin position="599"/>
        <end position="613"/>
    </location>
</feature>
<accession>A0ABQ9X0Y7</accession>
<dbReference type="PANTHER" id="PTHR46653">
    <property type="entry name" value="SPECIFICITY PROTEIN PHOSPHATASE, PUTATIVE-RELATED"/>
    <property type="match status" value="1"/>
</dbReference>
<dbReference type="CDD" id="cd14498">
    <property type="entry name" value="DSP"/>
    <property type="match status" value="1"/>
</dbReference>
<evidence type="ECO:0000313" key="3">
    <source>
        <dbReference type="EMBL" id="KAK2945238.1"/>
    </source>
</evidence>
<organism evidence="3 4">
    <name type="scientific">Blattamonas nauphoetae</name>
    <dbReference type="NCBI Taxonomy" id="2049346"/>
    <lineage>
        <taxon>Eukaryota</taxon>
        <taxon>Metamonada</taxon>
        <taxon>Preaxostyla</taxon>
        <taxon>Oxymonadida</taxon>
        <taxon>Blattamonas</taxon>
    </lineage>
</organism>
<dbReference type="Gene3D" id="3.90.190.10">
    <property type="entry name" value="Protein tyrosine phosphatase superfamily"/>
    <property type="match status" value="1"/>
</dbReference>
<dbReference type="InterPro" id="IPR000340">
    <property type="entry name" value="Dual-sp_phosphatase_cat-dom"/>
</dbReference>
<evidence type="ECO:0000259" key="2">
    <source>
        <dbReference type="Pfam" id="PF00782"/>
    </source>
</evidence>
<sequence length="637" mass="70375">MRTSSRAIHPCPIVPLSRLMIQFYLGSKDAAISRQFITSQRITHMINCATNSVPNIVTVTQCSFLSLYLIENDVASLFDKTNKTIARICHFLDSAMEQDGIVLIHSPKGHNRAMLVAAIYLIHRYAWSADQAIEVVSVCRQSRMKASVEQGLRAQSMNIPCLQQSVSLMHEALTIQNTHFNQTARIKSHIPHADSPARTTFQKFSEISVFEDYYDLSHQKWHLSGQAEQVQTSHESILRSGKGAKSGRSVKIMQTHSPFHKLQNTRTKGISHYIPLSYNVPQIDFTNLPSFLRSDNLVQMMVNSIQANLVQFTNTLPPDLITTCNEEPCIFDSPDPLLNSTTSQPPTPPNPSFTVDLSPTVVHLLRPEALSMPSSPPELPSPTQTSSHSLTPPPPRQRLFSSDSVNRVGPLASPPLPNSSSLPLLNTDSISRPPIRPPLSFRESSLTGSYSGSTNPPSLGLMSLFSKTDRASSKPFPPFSFTEPLRSPPPSTLPHSHSVDSLTVDNTSYRHSNPSQHSTRKTLLSQPRTPAILLLTSPPPRRRQAQRLTQTRFKGRGAGKTQRDSNGTECHSPATAGPPPLAGQAAQRPRPHSMHRKSRAESDLFRTPTKGDSETPFDFPSDPACLNIKLIELCTTD</sequence>
<dbReference type="Pfam" id="PF00782">
    <property type="entry name" value="DSPc"/>
    <property type="match status" value="1"/>
</dbReference>
<feature type="compositionally biased region" description="Polar residues" evidence="1">
    <location>
        <begin position="442"/>
        <end position="457"/>
    </location>
</feature>
<evidence type="ECO:0000256" key="1">
    <source>
        <dbReference type="SAM" id="MobiDB-lite"/>
    </source>
</evidence>
<feature type="compositionally biased region" description="Polar residues" evidence="1">
    <location>
        <begin position="499"/>
        <end position="528"/>
    </location>
</feature>
<comment type="caution">
    <text evidence="3">The sequence shown here is derived from an EMBL/GenBank/DDBJ whole genome shotgun (WGS) entry which is preliminary data.</text>
</comment>
<dbReference type="InterPro" id="IPR029021">
    <property type="entry name" value="Prot-tyrosine_phosphatase-like"/>
</dbReference>
<gene>
    <name evidence="3" type="ORF">BLNAU_19814</name>
</gene>
<reference evidence="3 4" key="1">
    <citation type="journal article" date="2022" name="bioRxiv">
        <title>Genomics of Preaxostyla Flagellates Illuminates Evolutionary Transitions and the Path Towards Mitochondrial Loss.</title>
        <authorList>
            <person name="Novak L.V.F."/>
            <person name="Treitli S.C."/>
            <person name="Pyrih J."/>
            <person name="Halakuc P."/>
            <person name="Pipaliya S.V."/>
            <person name="Vacek V."/>
            <person name="Brzon O."/>
            <person name="Soukal P."/>
            <person name="Eme L."/>
            <person name="Dacks J.B."/>
            <person name="Karnkowska A."/>
            <person name="Elias M."/>
            <person name="Hampl V."/>
        </authorList>
    </citation>
    <scope>NUCLEOTIDE SEQUENCE [LARGE SCALE GENOMIC DNA]</scope>
    <source>
        <strain evidence="3">NAU3</strain>
        <tissue evidence="3">Gut</tissue>
    </source>
</reference>
<keyword evidence="4" id="KW-1185">Reference proteome</keyword>
<feature type="domain" description="Dual specificity phosphatase catalytic" evidence="2">
    <location>
        <begin position="24"/>
        <end position="149"/>
    </location>
</feature>
<dbReference type="PANTHER" id="PTHR46653:SF1">
    <property type="entry name" value="SPECIFICITY PROTEIN PHOSPHATASE, PUTATIVE-RELATED"/>
    <property type="match status" value="1"/>
</dbReference>
<evidence type="ECO:0000313" key="4">
    <source>
        <dbReference type="Proteomes" id="UP001281761"/>
    </source>
</evidence>
<protein>
    <recommendedName>
        <fullName evidence="2">Dual specificity phosphatase catalytic domain-containing protein</fullName>
    </recommendedName>
</protein>
<feature type="region of interest" description="Disordered" evidence="1">
    <location>
        <begin position="370"/>
        <end position="621"/>
    </location>
</feature>
<proteinExistence type="predicted"/>
<name>A0ABQ9X0Y7_9EUKA</name>
<feature type="compositionally biased region" description="Basic residues" evidence="1">
    <location>
        <begin position="589"/>
        <end position="598"/>
    </location>
</feature>
<dbReference type="Proteomes" id="UP001281761">
    <property type="component" value="Unassembled WGS sequence"/>
</dbReference>
<dbReference type="EMBL" id="JARBJD010000267">
    <property type="protein sequence ID" value="KAK2945238.1"/>
    <property type="molecule type" value="Genomic_DNA"/>
</dbReference>
<dbReference type="SUPFAM" id="SSF52799">
    <property type="entry name" value="(Phosphotyrosine protein) phosphatases II"/>
    <property type="match status" value="1"/>
</dbReference>
<feature type="compositionally biased region" description="Low complexity" evidence="1">
    <location>
        <begin position="418"/>
        <end position="433"/>
    </location>
</feature>
<feature type="region of interest" description="Disordered" evidence="1">
    <location>
        <begin position="332"/>
        <end position="356"/>
    </location>
</feature>